<feature type="transmembrane region" description="Helical" evidence="1">
    <location>
        <begin position="215"/>
        <end position="235"/>
    </location>
</feature>
<dbReference type="Pfam" id="PF07690">
    <property type="entry name" value="MFS_1"/>
    <property type="match status" value="1"/>
</dbReference>
<dbReference type="STRING" id="1618572.UT17_C0004G0215"/>
<evidence type="ECO:0000313" key="2">
    <source>
        <dbReference type="EMBL" id="KKQ91867.1"/>
    </source>
</evidence>
<evidence type="ECO:0000256" key="1">
    <source>
        <dbReference type="SAM" id="Phobius"/>
    </source>
</evidence>
<dbReference type="InterPro" id="IPR036259">
    <property type="entry name" value="MFS_trans_sf"/>
</dbReference>
<feature type="transmembrane region" description="Helical" evidence="1">
    <location>
        <begin position="35"/>
        <end position="56"/>
    </location>
</feature>
<keyword evidence="1" id="KW-0812">Transmembrane</keyword>
<feature type="transmembrane region" description="Helical" evidence="1">
    <location>
        <begin position="278"/>
        <end position="305"/>
    </location>
</feature>
<reference evidence="2 3" key="1">
    <citation type="journal article" date="2015" name="Nature">
        <title>rRNA introns, odd ribosomes, and small enigmatic genomes across a large radiation of phyla.</title>
        <authorList>
            <person name="Brown C.T."/>
            <person name="Hug L.A."/>
            <person name="Thomas B.C."/>
            <person name="Sharon I."/>
            <person name="Castelle C.J."/>
            <person name="Singh A."/>
            <person name="Wilkins M.J."/>
            <person name="Williams K.H."/>
            <person name="Banfield J.F."/>
        </authorList>
    </citation>
    <scope>NUCLEOTIDE SEQUENCE [LARGE SCALE GENOMIC DNA]</scope>
</reference>
<feature type="transmembrane region" description="Helical" evidence="1">
    <location>
        <begin position="364"/>
        <end position="382"/>
    </location>
</feature>
<keyword evidence="1" id="KW-1133">Transmembrane helix</keyword>
<dbReference type="EMBL" id="LBVU01000004">
    <property type="protein sequence ID" value="KKQ91867.1"/>
    <property type="molecule type" value="Genomic_DNA"/>
</dbReference>
<dbReference type="AlphaFoldDB" id="A0A0G0LLF0"/>
<gene>
    <name evidence="2" type="ORF">UT17_C0004G0215</name>
</gene>
<comment type="caution">
    <text evidence="2">The sequence shown here is derived from an EMBL/GenBank/DDBJ whole genome shotgun (WGS) entry which is preliminary data.</text>
</comment>
<organism evidence="2 3">
    <name type="scientific">Candidatus Woesebacteria bacterium GW2011_GWB1_39_10</name>
    <dbReference type="NCBI Taxonomy" id="1618572"/>
    <lineage>
        <taxon>Bacteria</taxon>
        <taxon>Candidatus Woeseibacteriota</taxon>
    </lineage>
</organism>
<name>A0A0G0LLF0_9BACT</name>
<dbReference type="GO" id="GO:0022857">
    <property type="term" value="F:transmembrane transporter activity"/>
    <property type="evidence" value="ECO:0007669"/>
    <property type="project" value="InterPro"/>
</dbReference>
<dbReference type="Gene3D" id="1.20.1250.20">
    <property type="entry name" value="MFS general substrate transporter like domains"/>
    <property type="match status" value="1"/>
</dbReference>
<dbReference type="InterPro" id="IPR053160">
    <property type="entry name" value="MFS_DHA3_Transporter"/>
</dbReference>
<proteinExistence type="predicted"/>
<dbReference type="PANTHER" id="PTHR23530">
    <property type="entry name" value="TRANSPORT PROTEIN-RELATED"/>
    <property type="match status" value="1"/>
</dbReference>
<feature type="transmembrane region" description="Helical" evidence="1">
    <location>
        <begin position="159"/>
        <end position="179"/>
    </location>
</feature>
<feature type="transmembrane region" description="Helical" evidence="1">
    <location>
        <begin position="7"/>
        <end position="29"/>
    </location>
</feature>
<dbReference type="SUPFAM" id="SSF103473">
    <property type="entry name" value="MFS general substrate transporter"/>
    <property type="match status" value="1"/>
</dbReference>
<dbReference type="InterPro" id="IPR011701">
    <property type="entry name" value="MFS"/>
</dbReference>
<keyword evidence="1" id="KW-0472">Membrane</keyword>
<feature type="transmembrane region" description="Helical" evidence="1">
    <location>
        <begin position="247"/>
        <end position="266"/>
    </location>
</feature>
<feature type="transmembrane region" description="Helical" evidence="1">
    <location>
        <begin position="68"/>
        <end position="86"/>
    </location>
</feature>
<evidence type="ECO:0000313" key="3">
    <source>
        <dbReference type="Proteomes" id="UP000034774"/>
    </source>
</evidence>
<accession>A0A0G0LLF0</accession>
<feature type="transmembrane region" description="Helical" evidence="1">
    <location>
        <begin position="92"/>
        <end position="115"/>
    </location>
</feature>
<dbReference type="Proteomes" id="UP000034774">
    <property type="component" value="Unassembled WGS sequence"/>
</dbReference>
<feature type="transmembrane region" description="Helical" evidence="1">
    <location>
        <begin position="136"/>
        <end position="153"/>
    </location>
</feature>
<protein>
    <submittedName>
        <fullName evidence="2">Quinolone resistance protein norA</fullName>
    </submittedName>
</protein>
<sequence>MLKRNITIAYILAFSKNTWFWLGIWIFYYLRFTDYAGIGIIETILILTMTLAEIPTGAVADLFGKKKTLILAFTLETIGAFMMATAPNFQMLALSVFVMCVGGTFYSGTIDALIFDTLKESGEERSYDTKISNTNTLSLIAPAICSILGGFMYKVNPTFPFYGNAFGYMVGLIASFFLIEPHIDTTKFSFRNFVNQTGQGLKELFKNLDIKKQTILLLSIGFIVVIASEMLDSFLGFEFGFSAEQLGILWSVIFIISALASQLTPFINRLFKGNLSILFVGVLMVVTFFFSPWIGLVFGGLSLVFRSSLEAIFDNLASITVNQNTESKYRATTISTFNMIKNIPYVLSAYFIGSLSDKISAKTTAMYLGILLLGFILAQSIFSRKTLKDNQTTNKYGC</sequence>
<dbReference type="PANTHER" id="PTHR23530:SF1">
    <property type="entry name" value="PERMEASE, MAJOR FACILITATOR SUPERFAMILY-RELATED"/>
    <property type="match status" value="1"/>
</dbReference>